<dbReference type="SUPFAM" id="SSF53795">
    <property type="entry name" value="PEP carboxykinase-like"/>
    <property type="match status" value="1"/>
</dbReference>
<evidence type="ECO:0000259" key="1">
    <source>
        <dbReference type="Pfam" id="PF00821"/>
    </source>
</evidence>
<reference evidence="2" key="1">
    <citation type="journal article" date="2014" name="Front. Microbiol.">
        <title>High frequency of phylogenetically diverse reductive dehalogenase-homologous genes in deep subseafloor sedimentary metagenomes.</title>
        <authorList>
            <person name="Kawai M."/>
            <person name="Futagami T."/>
            <person name="Toyoda A."/>
            <person name="Takaki Y."/>
            <person name="Nishi S."/>
            <person name="Hori S."/>
            <person name="Arai W."/>
            <person name="Tsubouchi T."/>
            <person name="Morono Y."/>
            <person name="Uchiyama I."/>
            <person name="Ito T."/>
            <person name="Fujiyama A."/>
            <person name="Inagaki F."/>
            <person name="Takami H."/>
        </authorList>
    </citation>
    <scope>NUCLEOTIDE SEQUENCE</scope>
    <source>
        <strain evidence="2">Expedition CK06-06</strain>
    </source>
</reference>
<name>X1H2V7_9ZZZZ</name>
<dbReference type="Pfam" id="PF00821">
    <property type="entry name" value="PEPCK_GTP"/>
    <property type="match status" value="1"/>
</dbReference>
<dbReference type="InterPro" id="IPR035077">
    <property type="entry name" value="PEP_carboxykinase_GTP_C"/>
</dbReference>
<evidence type="ECO:0000313" key="2">
    <source>
        <dbReference type="EMBL" id="GAH64471.1"/>
    </source>
</evidence>
<dbReference type="GO" id="GO:0005525">
    <property type="term" value="F:GTP binding"/>
    <property type="evidence" value="ECO:0007669"/>
    <property type="project" value="InterPro"/>
</dbReference>
<dbReference type="PANTHER" id="PTHR11561:SF0">
    <property type="entry name" value="PHOSPHOENOLPYRUVATE CARBOXYKINASE [GTP]-RELATED"/>
    <property type="match status" value="1"/>
</dbReference>
<dbReference type="InterPro" id="IPR013035">
    <property type="entry name" value="PEP_carboxykinase_C"/>
</dbReference>
<dbReference type="GO" id="GO:0046327">
    <property type="term" value="P:glycerol biosynthetic process from pyruvate"/>
    <property type="evidence" value="ECO:0007669"/>
    <property type="project" value="TreeGrafter"/>
</dbReference>
<dbReference type="GO" id="GO:0005829">
    <property type="term" value="C:cytosol"/>
    <property type="evidence" value="ECO:0007669"/>
    <property type="project" value="TreeGrafter"/>
</dbReference>
<sequence>PGQLIVGDDIAYMRKGDDGRPYAVNIEQGIFGIIMDVNPVDDPVIYKTLTTPRELIFSNILINNNEPFWLNMGKELPKEGANHYSDHWRYGDKDADGKEIGYCHKNARYTVRISDLENADPALNDPDGVPVDGIIYGGRDSDTSVPVYQSLNWVHGVAIGATLESETTSATLGAEGVRKFSPMANLDFLVVPLGRYIQNHIRFGEGLSKAPLVFATDYFLKEDGNYLNEKVDKKVWLLWMEGRVHKEYDALETPIG</sequence>
<feature type="non-terminal residue" evidence="2">
    <location>
        <position position="1"/>
    </location>
</feature>
<dbReference type="PANTHER" id="PTHR11561">
    <property type="entry name" value="PHOSPHOENOLPYRUVATE CARBOXYKINASE"/>
    <property type="match status" value="1"/>
</dbReference>
<dbReference type="GO" id="GO:0033993">
    <property type="term" value="P:response to lipid"/>
    <property type="evidence" value="ECO:0007669"/>
    <property type="project" value="TreeGrafter"/>
</dbReference>
<proteinExistence type="predicted"/>
<dbReference type="Gene3D" id="3.90.228.20">
    <property type="match status" value="1"/>
</dbReference>
<accession>X1H2V7</accession>
<dbReference type="Gene3D" id="2.170.8.10">
    <property type="entry name" value="Phosphoenolpyruvate Carboxykinase, domain 2"/>
    <property type="match status" value="1"/>
</dbReference>
<dbReference type="GO" id="GO:0006094">
    <property type="term" value="P:gluconeogenesis"/>
    <property type="evidence" value="ECO:0007669"/>
    <property type="project" value="InterPro"/>
</dbReference>
<dbReference type="GO" id="GO:0042594">
    <property type="term" value="P:response to starvation"/>
    <property type="evidence" value="ECO:0007669"/>
    <property type="project" value="TreeGrafter"/>
</dbReference>
<organism evidence="2">
    <name type="scientific">marine sediment metagenome</name>
    <dbReference type="NCBI Taxonomy" id="412755"/>
    <lineage>
        <taxon>unclassified sequences</taxon>
        <taxon>metagenomes</taxon>
        <taxon>ecological metagenomes</taxon>
    </lineage>
</organism>
<dbReference type="GO" id="GO:0071333">
    <property type="term" value="P:cellular response to glucose stimulus"/>
    <property type="evidence" value="ECO:0007669"/>
    <property type="project" value="TreeGrafter"/>
</dbReference>
<feature type="non-terminal residue" evidence="2">
    <location>
        <position position="256"/>
    </location>
</feature>
<dbReference type="GO" id="GO:0004613">
    <property type="term" value="F:phosphoenolpyruvate carboxykinase (GTP) activity"/>
    <property type="evidence" value="ECO:0007669"/>
    <property type="project" value="TreeGrafter"/>
</dbReference>
<dbReference type="GO" id="GO:0030145">
    <property type="term" value="F:manganese ion binding"/>
    <property type="evidence" value="ECO:0007669"/>
    <property type="project" value="TreeGrafter"/>
</dbReference>
<dbReference type="AlphaFoldDB" id="X1H2V7"/>
<comment type="caution">
    <text evidence="2">The sequence shown here is derived from an EMBL/GenBank/DDBJ whole genome shotgun (WGS) entry which is preliminary data.</text>
</comment>
<dbReference type="InterPro" id="IPR008209">
    <property type="entry name" value="PEP_carboxykinase_GTP"/>
</dbReference>
<dbReference type="GO" id="GO:0006107">
    <property type="term" value="P:oxaloacetate metabolic process"/>
    <property type="evidence" value="ECO:0007669"/>
    <property type="project" value="TreeGrafter"/>
</dbReference>
<gene>
    <name evidence="2" type="ORF">S03H2_54165</name>
</gene>
<protein>
    <recommendedName>
        <fullName evidence="1">Phosphoenolpyruvate carboxykinase C-terminal P-loop domain-containing protein</fullName>
    </recommendedName>
</protein>
<feature type="domain" description="Phosphoenolpyruvate carboxykinase C-terminal P-loop" evidence="1">
    <location>
        <begin position="5"/>
        <end position="256"/>
    </location>
</feature>
<dbReference type="GO" id="GO:0019543">
    <property type="term" value="P:propionate catabolic process"/>
    <property type="evidence" value="ECO:0007669"/>
    <property type="project" value="TreeGrafter"/>
</dbReference>
<dbReference type="EMBL" id="BARU01034513">
    <property type="protein sequence ID" value="GAH64471.1"/>
    <property type="molecule type" value="Genomic_DNA"/>
</dbReference>